<feature type="transmembrane region" description="Helical" evidence="1">
    <location>
        <begin position="80"/>
        <end position="100"/>
    </location>
</feature>
<dbReference type="EMBL" id="LR796439">
    <property type="protein sequence ID" value="CAB4144939.1"/>
    <property type="molecule type" value="Genomic_DNA"/>
</dbReference>
<keyword evidence="1" id="KW-1133">Transmembrane helix</keyword>
<organism evidence="3">
    <name type="scientific">uncultured Caudovirales phage</name>
    <dbReference type="NCBI Taxonomy" id="2100421"/>
    <lineage>
        <taxon>Viruses</taxon>
        <taxon>Duplodnaviria</taxon>
        <taxon>Heunggongvirae</taxon>
        <taxon>Uroviricota</taxon>
        <taxon>Caudoviricetes</taxon>
        <taxon>Peduoviridae</taxon>
        <taxon>Maltschvirus</taxon>
        <taxon>Maltschvirus maltsch</taxon>
    </lineage>
</organism>
<evidence type="ECO:0000313" key="2">
    <source>
        <dbReference type="EMBL" id="CAB4144939.1"/>
    </source>
</evidence>
<evidence type="ECO:0000313" key="3">
    <source>
        <dbReference type="EMBL" id="CAB4180543.1"/>
    </source>
</evidence>
<keyword evidence="1" id="KW-0812">Transmembrane</keyword>
<accession>A0A6J5Q901</accession>
<evidence type="ECO:0000313" key="4">
    <source>
        <dbReference type="EMBL" id="CAB4221860.1"/>
    </source>
</evidence>
<dbReference type="EMBL" id="LR797505">
    <property type="protein sequence ID" value="CAB4221860.1"/>
    <property type="molecule type" value="Genomic_DNA"/>
</dbReference>
<dbReference type="EMBL" id="LR796996">
    <property type="protein sequence ID" value="CAB4180543.1"/>
    <property type="molecule type" value="Genomic_DNA"/>
</dbReference>
<keyword evidence="1" id="KW-0472">Membrane</keyword>
<protein>
    <submittedName>
        <fullName evidence="3">Queuosine transporter</fullName>
    </submittedName>
</protein>
<gene>
    <name evidence="3" type="ORF">UFOVP1045_47</name>
    <name evidence="4" type="ORF">UFOVP1641_97</name>
    <name evidence="2" type="ORF">UFOVP466_100</name>
</gene>
<reference evidence="3" key="1">
    <citation type="submission" date="2020-05" db="EMBL/GenBank/DDBJ databases">
        <authorList>
            <person name="Chiriac C."/>
            <person name="Salcher M."/>
            <person name="Ghai R."/>
            <person name="Kavagutti S V."/>
        </authorList>
    </citation>
    <scope>NUCLEOTIDE SEQUENCE</scope>
</reference>
<proteinExistence type="predicted"/>
<dbReference type="InterPro" id="IPR003744">
    <property type="entry name" value="YhhQ"/>
</dbReference>
<dbReference type="Pfam" id="PF02592">
    <property type="entry name" value="Vut_1"/>
    <property type="match status" value="1"/>
</dbReference>
<evidence type="ECO:0000256" key="1">
    <source>
        <dbReference type="SAM" id="Phobius"/>
    </source>
</evidence>
<sequence length="164" mass="16893">MNLLVVACYLAAAVAANGLVAIFGPWVLPVTGIVLIPFDMTARDVLHERWRGPWLWPRMIGLVAAGSALSMVAAPAAVCVASGVAFLVAGVVDAVAYRLLEGRSKLVRMNGSNAAASVADSVVFLTVAFGGVLVPVVASQVAAKVCGGFVWSLVMVGRKSKGTK</sequence>
<name>A0A6J5Q901_9CAUD</name>